<dbReference type="InterPro" id="IPR002545">
    <property type="entry name" value="CheW-lke_dom"/>
</dbReference>
<feature type="domain" description="CheW-like" evidence="1">
    <location>
        <begin position="10"/>
        <end position="154"/>
    </location>
</feature>
<keyword evidence="3" id="KW-1185">Reference proteome</keyword>
<evidence type="ECO:0000313" key="2">
    <source>
        <dbReference type="EMBL" id="MBD8771407.1"/>
    </source>
</evidence>
<dbReference type="Pfam" id="PF01584">
    <property type="entry name" value="CheW"/>
    <property type="match status" value="1"/>
</dbReference>
<dbReference type="PROSITE" id="PS50851">
    <property type="entry name" value="CHEW"/>
    <property type="match status" value="1"/>
</dbReference>
<reference evidence="2 3" key="1">
    <citation type="journal article" date="2020" name="FEMS Microbiol. Ecol.">
        <title>Temporal dynamics of bacterial communities during seed development and maturation.</title>
        <authorList>
            <person name="Chesneau G."/>
            <person name="Torres-Cortes G."/>
            <person name="Briand M."/>
            <person name="Darrasse A."/>
            <person name="Preveaux A."/>
            <person name="Marais C."/>
            <person name="Jacques M.A."/>
            <person name="Shade A."/>
            <person name="Barret M."/>
        </authorList>
    </citation>
    <scope>NUCLEOTIDE SEQUENCE [LARGE SCALE GENOMIC DNA]</scope>
    <source>
        <strain evidence="2 3">CFBP13599</strain>
    </source>
</reference>
<dbReference type="Gene3D" id="2.40.50.180">
    <property type="entry name" value="CheA-289, Domain 4"/>
    <property type="match status" value="1"/>
</dbReference>
<protein>
    <submittedName>
        <fullName evidence="2">Chemotaxis protein CheW</fullName>
    </submittedName>
</protein>
<dbReference type="InterPro" id="IPR039315">
    <property type="entry name" value="CheW"/>
</dbReference>
<proteinExistence type="predicted"/>
<evidence type="ECO:0000313" key="3">
    <source>
        <dbReference type="Proteomes" id="UP000620025"/>
    </source>
</evidence>
<gene>
    <name evidence="2" type="ORF">IFT38_17840</name>
</gene>
<dbReference type="Proteomes" id="UP000620025">
    <property type="component" value="Unassembled WGS sequence"/>
</dbReference>
<organism evidence="2 3">
    <name type="scientific">Pseudomonas coleopterorum</name>
    <dbReference type="NCBI Taxonomy" id="1605838"/>
    <lineage>
        <taxon>Bacteria</taxon>
        <taxon>Pseudomonadati</taxon>
        <taxon>Pseudomonadota</taxon>
        <taxon>Gammaproteobacteria</taxon>
        <taxon>Pseudomonadales</taxon>
        <taxon>Pseudomonadaceae</taxon>
        <taxon>Pseudomonas</taxon>
    </lineage>
</organism>
<dbReference type="InterPro" id="IPR036061">
    <property type="entry name" value="CheW-like_dom_sf"/>
</dbReference>
<name>A0ABR9C2E2_9PSED</name>
<accession>A0ABR9C2E2</accession>
<dbReference type="SMART" id="SM00260">
    <property type="entry name" value="CheW"/>
    <property type="match status" value="1"/>
</dbReference>
<dbReference type="SUPFAM" id="SSF50341">
    <property type="entry name" value="CheW-like"/>
    <property type="match status" value="1"/>
</dbReference>
<comment type="caution">
    <text evidence="2">The sequence shown here is derived from an EMBL/GenBank/DDBJ whole genome shotgun (WGS) entry which is preliminary data.</text>
</comment>
<dbReference type="PANTHER" id="PTHR22617:SF43">
    <property type="entry name" value="PROTEIN PILI"/>
    <property type="match status" value="1"/>
</dbReference>
<dbReference type="EMBL" id="JACYWZ010000007">
    <property type="protein sequence ID" value="MBD8771407.1"/>
    <property type="molecule type" value="Genomic_DNA"/>
</dbReference>
<sequence length="172" mass="18839">MGAMPIAARNKLFLLFRIAQERFALDALEVAEVLPLLPLKPVPQAPAWVAGVFAHRGRVVPVLDVSALSFGVAAVRRTSTRLVLVHYPNDLAGPQARLGLIVEFASETLRCDPHDFKPNGVHNRATPYLGPVREDSQGLLQWLRVQDLLEPAVRELLFAPQLAASVVEEGAR</sequence>
<dbReference type="PANTHER" id="PTHR22617">
    <property type="entry name" value="CHEMOTAXIS SENSOR HISTIDINE KINASE-RELATED"/>
    <property type="match status" value="1"/>
</dbReference>
<dbReference type="Gene3D" id="2.30.30.40">
    <property type="entry name" value="SH3 Domains"/>
    <property type="match status" value="1"/>
</dbReference>
<evidence type="ECO:0000259" key="1">
    <source>
        <dbReference type="PROSITE" id="PS50851"/>
    </source>
</evidence>